<keyword evidence="2" id="KW-0813">Transport</keyword>
<dbReference type="InterPro" id="IPR050873">
    <property type="entry name" value="V-ATPase_V0D/AC39_subunit"/>
</dbReference>
<evidence type="ECO:0000313" key="5">
    <source>
        <dbReference type="Proteomes" id="UP000241886"/>
    </source>
</evidence>
<accession>A0A2R6BZC5</accession>
<dbReference type="InterPro" id="IPR036079">
    <property type="entry name" value="ATPase_csu/dsu_sf"/>
</dbReference>
<dbReference type="Pfam" id="PF01992">
    <property type="entry name" value="vATP-synt_AC39"/>
    <property type="match status" value="1"/>
</dbReference>
<sequence>MPDLIWTGAYGRLKVIFPSFLSNEFLLKLVKMSSVREIADALENTWYKEHIEAAAAMYELPELIEVALNRHLVRMNTLALNATPPYEKRIILSYLSKWDIENINLILAAKALGKSVSETEGFLVSPRNFPVGLSGQTIPFEELRSLLSQPDLVSVINSLVKYGFGTVLLQQLSKYQKTLDLGVFGAALQNYYYSNLLWSLRFVHGNEGPIREYVRAEITKLNFLNLVKARLAGINRETLRFHLIEGGFLSEQALLEAYSSPSVSDMVQRFDVYFNLSEAYERFANSGNLSELEVAVDRAIASKFLTPLAAFTLYFLFRVEKERENIRRIVYGKHYSLPEENISSSLLLI</sequence>
<reference evidence="4 5" key="1">
    <citation type="submission" date="2017-04" db="EMBL/GenBank/DDBJ databases">
        <title>Novel microbial lineages endemic to geothermal iron-oxide mats fill important gaps in the evolutionary history of Archaea.</title>
        <authorList>
            <person name="Jay Z.J."/>
            <person name="Beam J.P."/>
            <person name="Dlakic M."/>
            <person name="Rusch D.B."/>
            <person name="Kozubal M.A."/>
            <person name="Inskeep W.P."/>
        </authorList>
    </citation>
    <scope>NUCLEOTIDE SEQUENCE [LARGE SCALE GENOMIC DNA]</scope>
    <source>
        <strain evidence="4">ECH_B_SAG-G16</strain>
    </source>
</reference>
<evidence type="ECO:0000256" key="2">
    <source>
        <dbReference type="ARBA" id="ARBA00022448"/>
    </source>
</evidence>
<dbReference type="InterPro" id="IPR044911">
    <property type="entry name" value="V-type_ATPase_csu/dsu_dom_3"/>
</dbReference>
<name>A0A2R6BZC5_9ARCH</name>
<dbReference type="PANTHER" id="PTHR38682">
    <property type="entry name" value="V-TYPE ATP SYNTHASE SUBUNIT C"/>
    <property type="match status" value="1"/>
</dbReference>
<dbReference type="EMBL" id="NEXO01000081">
    <property type="protein sequence ID" value="PSO03967.1"/>
    <property type="molecule type" value="Genomic_DNA"/>
</dbReference>
<evidence type="ECO:0000256" key="1">
    <source>
        <dbReference type="ARBA" id="ARBA00006709"/>
    </source>
</evidence>
<evidence type="ECO:0008006" key="6">
    <source>
        <dbReference type="Google" id="ProtNLM"/>
    </source>
</evidence>
<proteinExistence type="inferred from homology"/>
<dbReference type="Proteomes" id="UP000241886">
    <property type="component" value="Unassembled WGS sequence"/>
</dbReference>
<dbReference type="InterPro" id="IPR035067">
    <property type="entry name" value="V-type_ATPase_csu/dsu"/>
</dbReference>
<gene>
    <name evidence="4" type="ORF">B9Q13_05900</name>
</gene>
<dbReference type="AlphaFoldDB" id="A0A2R6BZC5"/>
<dbReference type="PANTHER" id="PTHR38682:SF1">
    <property type="entry name" value="V-TYPE ATP SYNTHASE SUBUNIT C"/>
    <property type="match status" value="1"/>
</dbReference>
<dbReference type="SUPFAM" id="SSF103486">
    <property type="entry name" value="V-type ATP synthase subunit C"/>
    <property type="match status" value="1"/>
</dbReference>
<keyword evidence="3" id="KW-0406">Ion transport</keyword>
<dbReference type="GO" id="GO:0046961">
    <property type="term" value="F:proton-transporting ATPase activity, rotational mechanism"/>
    <property type="evidence" value="ECO:0007669"/>
    <property type="project" value="InterPro"/>
</dbReference>
<comment type="similarity">
    <text evidence="1">Belongs to the V-ATPase V0D/AC39 subunit family.</text>
</comment>
<evidence type="ECO:0000313" key="4">
    <source>
        <dbReference type="EMBL" id="PSO03967.1"/>
    </source>
</evidence>
<comment type="caution">
    <text evidence="4">The sequence shown here is derived from an EMBL/GenBank/DDBJ whole genome shotgun (WGS) entry which is preliminary data.</text>
</comment>
<protein>
    <recommendedName>
        <fullName evidence="6">V-ATPase subunit C</fullName>
    </recommendedName>
</protein>
<dbReference type="Gene3D" id="1.20.1690.10">
    <property type="entry name" value="V-type ATP synthase subunit C domain"/>
    <property type="match status" value="2"/>
</dbReference>
<dbReference type="Gene3D" id="1.10.132.50">
    <property type="entry name" value="ATP synthase (C/AC39) subunit, domain 3"/>
    <property type="match status" value="1"/>
</dbReference>
<organism evidence="4 5">
    <name type="scientific">Candidatus Marsarchaeota G2 archaeon ECH_B_SAG-G16</name>
    <dbReference type="NCBI Taxonomy" id="1978167"/>
    <lineage>
        <taxon>Archaea</taxon>
        <taxon>Candidatus Marsarchaeota</taxon>
        <taxon>Candidatus Marsarchaeota group 2</taxon>
    </lineage>
</organism>
<dbReference type="InterPro" id="IPR002843">
    <property type="entry name" value="ATPase_V0-cplx_csu/dsu"/>
</dbReference>
<evidence type="ECO:0000256" key="3">
    <source>
        <dbReference type="ARBA" id="ARBA00023065"/>
    </source>
</evidence>